<name>A0A1H9FBC5_9ACTN</name>
<feature type="signal peptide" evidence="1">
    <location>
        <begin position="1"/>
        <end position="31"/>
    </location>
</feature>
<proteinExistence type="predicted"/>
<organism evidence="2 3">
    <name type="scientific">Microlunatus flavus</name>
    <dbReference type="NCBI Taxonomy" id="1036181"/>
    <lineage>
        <taxon>Bacteria</taxon>
        <taxon>Bacillati</taxon>
        <taxon>Actinomycetota</taxon>
        <taxon>Actinomycetes</taxon>
        <taxon>Propionibacteriales</taxon>
        <taxon>Propionibacteriaceae</taxon>
        <taxon>Microlunatus</taxon>
    </lineage>
</organism>
<evidence type="ECO:0000313" key="3">
    <source>
        <dbReference type="Proteomes" id="UP000198504"/>
    </source>
</evidence>
<gene>
    <name evidence="2" type="ORF">SAMN05421756_103218</name>
</gene>
<dbReference type="PROSITE" id="PS51318">
    <property type="entry name" value="TAT"/>
    <property type="match status" value="1"/>
</dbReference>
<keyword evidence="3" id="KW-1185">Reference proteome</keyword>
<dbReference type="InterPro" id="IPR008928">
    <property type="entry name" value="6-hairpin_glycosidase_sf"/>
</dbReference>
<dbReference type="Gene3D" id="1.50.10.10">
    <property type="match status" value="1"/>
</dbReference>
<dbReference type="RefSeq" id="WP_232506201.1">
    <property type="nucleotide sequence ID" value="NZ_FOFA01000003.1"/>
</dbReference>
<dbReference type="GO" id="GO:0005975">
    <property type="term" value="P:carbohydrate metabolic process"/>
    <property type="evidence" value="ECO:0007669"/>
    <property type="project" value="InterPro"/>
</dbReference>
<feature type="chain" id="PRO_5011709308" description="Glycogen debranching protein" evidence="1">
    <location>
        <begin position="32"/>
        <end position="878"/>
    </location>
</feature>
<dbReference type="SUPFAM" id="SSF48208">
    <property type="entry name" value="Six-hairpin glycosidases"/>
    <property type="match status" value="1"/>
</dbReference>
<protein>
    <recommendedName>
        <fullName evidence="4">Glycogen debranching protein</fullName>
    </recommendedName>
</protein>
<reference evidence="3" key="1">
    <citation type="submission" date="2016-10" db="EMBL/GenBank/DDBJ databases">
        <authorList>
            <person name="Varghese N."/>
            <person name="Submissions S."/>
        </authorList>
    </citation>
    <scope>NUCLEOTIDE SEQUENCE [LARGE SCALE GENOMIC DNA]</scope>
    <source>
        <strain evidence="3">CGMCC 4.6856</strain>
    </source>
</reference>
<accession>A0A1H9FBC5</accession>
<keyword evidence="1" id="KW-0732">Signal</keyword>
<dbReference type="AlphaFoldDB" id="A0A1H9FBC5"/>
<dbReference type="Proteomes" id="UP000198504">
    <property type="component" value="Unassembled WGS sequence"/>
</dbReference>
<dbReference type="InterPro" id="IPR006311">
    <property type="entry name" value="TAT_signal"/>
</dbReference>
<dbReference type="EMBL" id="FOFA01000003">
    <property type="protein sequence ID" value="SEQ35230.1"/>
    <property type="molecule type" value="Genomic_DNA"/>
</dbReference>
<evidence type="ECO:0000256" key="1">
    <source>
        <dbReference type="SAM" id="SignalP"/>
    </source>
</evidence>
<dbReference type="InterPro" id="IPR012341">
    <property type="entry name" value="6hp_glycosidase-like_sf"/>
</dbReference>
<evidence type="ECO:0000313" key="2">
    <source>
        <dbReference type="EMBL" id="SEQ35230.1"/>
    </source>
</evidence>
<dbReference type="STRING" id="1036181.SAMN05421756_103218"/>
<evidence type="ECO:0008006" key="4">
    <source>
        <dbReference type="Google" id="ProtNLM"/>
    </source>
</evidence>
<sequence>MTRTPLRRSVAGLAAVALVSGGLALAGPAQAAPAAASDPALARSPELSETSRLADRRTVVTGTEGWVLGSADGRFPAAGFHTRGEMGGFWTPSLKLLDGVWFGIGASWIGPGTRTTTGWGYVRTDLPATDGVAASRTDLVPDGVPGALVGLTLQSSTTRTVVLRADAHSELMGSYPWGESTPSQTDVNLADTGAVDGTALVFRDRGTPPGPNQTAHDWAAAFGSAVAPTTTALGRNFRGPQDPVVVCPASGPDAPTQPARCDDTAYGKGTGGQLAYKLALTKDQPVTVWFGVGGSRSGPDGAKAALSRLLADPDAALAAKVRKREKVASSTVVSLPGDPLMESSVAWSKQMLAASVQRSDDVALRVVDAGKAYPAPVATLDSMRWIGAGWPDYTWLFGTDGEFTAFASVAAGQFGPIKAHLRTLRDVSEAVNGGSGKIVHEVTPDGAVYFGANADEGNTDESAKYPSAVALVWRWTGDKKFLRDLYPASVRAMRHVASLDTDGDGWPGGLGNVERSGMGSEKLDNAVYTIRGYADLADLAKARGDQKTERWATGQVTRLSKKFEKAWWYGKDGARSYADSLDPGDEGGANTKIFQRHWIGLTPTDAVLPAVKGRKAGPLASDGHARTTLAQHERSCYTGELGLFHTGTGATTDPTGNEGATCDSVVSAVPSERDIFTLNSAIAGVSEGNYGRLAADQQGVYTHGNAKAQLDPALWEMPGMMPEIVPSPRSGANIDRLYTERSMVMQAWGAYGTLWPVVHQWLGVSPDMGRGRLAVVPQLPPDQDRASVGRLKVGAGRIDVTARRTEDGSTTRYATTVTRHGRATLVVGAVVPKGSKVRTATLNGAKVRTVLTPTSRGLEVTARAKGTKGTARFVVTVR</sequence>